<reference evidence="2" key="1">
    <citation type="journal article" date="2020" name="mSystems">
        <title>Genome- and Community-Level Interaction Insights into Carbon Utilization and Element Cycling Functions of Hydrothermarchaeota in Hydrothermal Sediment.</title>
        <authorList>
            <person name="Zhou Z."/>
            <person name="Liu Y."/>
            <person name="Xu W."/>
            <person name="Pan J."/>
            <person name="Luo Z.H."/>
            <person name="Li M."/>
        </authorList>
    </citation>
    <scope>NUCLEOTIDE SEQUENCE [LARGE SCALE GENOMIC DNA]</scope>
    <source>
        <strain evidence="2">SpSt-418</strain>
    </source>
</reference>
<dbReference type="EMBL" id="DSRU01000381">
    <property type="protein sequence ID" value="HFN01179.1"/>
    <property type="molecule type" value="Genomic_DNA"/>
</dbReference>
<accession>A0A7C3PKD2</accession>
<dbReference type="Pfam" id="PF04015">
    <property type="entry name" value="DUF362"/>
    <property type="match status" value="1"/>
</dbReference>
<evidence type="ECO:0000313" key="2">
    <source>
        <dbReference type="EMBL" id="HFN01179.1"/>
    </source>
</evidence>
<comment type="caution">
    <text evidence="2">The sequence shown here is derived from an EMBL/GenBank/DDBJ whole genome shotgun (WGS) entry which is preliminary data.</text>
</comment>
<feature type="domain" description="DUF362" evidence="1">
    <location>
        <begin position="52"/>
        <end position="267"/>
    </location>
</feature>
<gene>
    <name evidence="2" type="ORF">ENR64_26195</name>
</gene>
<protein>
    <submittedName>
        <fullName evidence="2">DUF362 domain-containing protein</fullName>
    </submittedName>
</protein>
<proteinExistence type="predicted"/>
<sequence length="376" mass="41134">MQNLTNLRFGQSEIVSLAPLNREPVSQDMDQAIRDATLAVDTINWLQPGDTVFIKPVINSGKPYPATTSPLALGSMIRLLREKGAGRVVVGDMSGVGHLAQRPEGYTGSTRKLAEKAGLLQAVLDAGAEWVFFEEAGWDNFYEEQPVPGSHWQRGIMLPNVLREVDHIVSMPRCSRHALLGNTLGLKSVVGYMRYDTRLEYHHAAKSIQEKTAEANTVPTLLQKQRLVVTAADKVLATLGPDLGYVFAPPQGLVIASCSTIAHDLISLAWLLIHWRKAPWLNKQALTDPSSSQFVSNMANRVVAGILGGWKWGISAQTMEHSPLPNIWRDRTLIRACELMGGVPDVQLRPTQSSISPQLIAELASMVTLPTATRAA</sequence>
<evidence type="ECO:0000259" key="1">
    <source>
        <dbReference type="Pfam" id="PF04015"/>
    </source>
</evidence>
<organism evidence="2">
    <name type="scientific">Oscillatoriales cyanobacterium SpSt-418</name>
    <dbReference type="NCBI Taxonomy" id="2282169"/>
    <lineage>
        <taxon>Bacteria</taxon>
        <taxon>Bacillati</taxon>
        <taxon>Cyanobacteriota</taxon>
        <taxon>Cyanophyceae</taxon>
        <taxon>Oscillatoriophycideae</taxon>
        <taxon>Oscillatoriales</taxon>
    </lineage>
</organism>
<dbReference type="AlphaFoldDB" id="A0A7C3PKD2"/>
<dbReference type="InterPro" id="IPR007160">
    <property type="entry name" value="DUF362"/>
</dbReference>
<name>A0A7C3PKD2_9CYAN</name>